<gene>
    <name evidence="2" type="ORF">PENTCL1PPCAC_12115</name>
</gene>
<feature type="region of interest" description="Disordered" evidence="1">
    <location>
        <begin position="1"/>
        <end position="27"/>
    </location>
</feature>
<dbReference type="EMBL" id="BTSX01000003">
    <property type="protein sequence ID" value="GMS89940.1"/>
    <property type="molecule type" value="Genomic_DNA"/>
</dbReference>
<evidence type="ECO:0000313" key="2">
    <source>
        <dbReference type="EMBL" id="GMS89940.1"/>
    </source>
</evidence>
<sequence length="74" mass="8393">VGWDDASTKSTQNPPTGSPDLPTRNDEARPNYYCALHARKSRLEYYSYCGILVREVAVARIKYLSRLWDVDGGE</sequence>
<name>A0AAV5TC14_9BILA</name>
<proteinExistence type="predicted"/>
<keyword evidence="3" id="KW-1185">Reference proteome</keyword>
<comment type="caution">
    <text evidence="2">The sequence shown here is derived from an EMBL/GenBank/DDBJ whole genome shotgun (WGS) entry which is preliminary data.</text>
</comment>
<feature type="non-terminal residue" evidence="2">
    <location>
        <position position="1"/>
    </location>
</feature>
<organism evidence="2 3">
    <name type="scientific">Pristionchus entomophagus</name>
    <dbReference type="NCBI Taxonomy" id="358040"/>
    <lineage>
        <taxon>Eukaryota</taxon>
        <taxon>Metazoa</taxon>
        <taxon>Ecdysozoa</taxon>
        <taxon>Nematoda</taxon>
        <taxon>Chromadorea</taxon>
        <taxon>Rhabditida</taxon>
        <taxon>Rhabditina</taxon>
        <taxon>Diplogasteromorpha</taxon>
        <taxon>Diplogasteroidea</taxon>
        <taxon>Neodiplogasteridae</taxon>
        <taxon>Pristionchus</taxon>
    </lineage>
</organism>
<evidence type="ECO:0000313" key="3">
    <source>
        <dbReference type="Proteomes" id="UP001432027"/>
    </source>
</evidence>
<dbReference type="Proteomes" id="UP001432027">
    <property type="component" value="Unassembled WGS sequence"/>
</dbReference>
<protein>
    <submittedName>
        <fullName evidence="2">Uncharacterized protein</fullName>
    </submittedName>
</protein>
<evidence type="ECO:0000256" key="1">
    <source>
        <dbReference type="SAM" id="MobiDB-lite"/>
    </source>
</evidence>
<reference evidence="2" key="1">
    <citation type="submission" date="2023-10" db="EMBL/GenBank/DDBJ databases">
        <title>Genome assembly of Pristionchus species.</title>
        <authorList>
            <person name="Yoshida K."/>
            <person name="Sommer R.J."/>
        </authorList>
    </citation>
    <scope>NUCLEOTIDE SEQUENCE</scope>
    <source>
        <strain evidence="2">RS0144</strain>
    </source>
</reference>
<dbReference type="AlphaFoldDB" id="A0AAV5TC14"/>
<feature type="non-terminal residue" evidence="2">
    <location>
        <position position="74"/>
    </location>
</feature>
<accession>A0AAV5TC14</accession>